<evidence type="ECO:0000256" key="4">
    <source>
        <dbReference type="SAM" id="SignalP"/>
    </source>
</evidence>
<dbReference type="Pfam" id="PF13927">
    <property type="entry name" value="Ig_3"/>
    <property type="match status" value="1"/>
</dbReference>
<dbReference type="InterPro" id="IPR013106">
    <property type="entry name" value="Ig_V-set"/>
</dbReference>
<dbReference type="PANTHER" id="PTHR12231">
    <property type="entry name" value="CTX-RELATED TYPE I TRANSMEMBRANE PROTEIN"/>
    <property type="match status" value="1"/>
</dbReference>
<evidence type="ECO:0000256" key="2">
    <source>
        <dbReference type="ARBA" id="ARBA00023157"/>
    </source>
</evidence>
<keyword evidence="3" id="KW-0393">Immunoglobulin domain</keyword>
<dbReference type="SMART" id="SM00409">
    <property type="entry name" value="IG"/>
    <property type="match status" value="1"/>
</dbReference>
<proteinExistence type="predicted"/>
<dbReference type="InterPro" id="IPR013783">
    <property type="entry name" value="Ig-like_fold"/>
</dbReference>
<dbReference type="Proteomes" id="UP001153714">
    <property type="component" value="Chromosome 6"/>
</dbReference>
<dbReference type="Pfam" id="PF07686">
    <property type="entry name" value="V-set"/>
    <property type="match status" value="1"/>
</dbReference>
<dbReference type="SUPFAM" id="SSF48726">
    <property type="entry name" value="Immunoglobulin"/>
    <property type="match status" value="1"/>
</dbReference>
<keyword evidence="4" id="KW-0732">Signal</keyword>
<feature type="signal peptide" evidence="4">
    <location>
        <begin position="1"/>
        <end position="21"/>
    </location>
</feature>
<dbReference type="InterPro" id="IPR051170">
    <property type="entry name" value="Neural/epithelial_adhesion"/>
</dbReference>
<evidence type="ECO:0000256" key="1">
    <source>
        <dbReference type="ARBA" id="ARBA00022737"/>
    </source>
</evidence>
<keyword evidence="7" id="KW-1185">Reference proteome</keyword>
<evidence type="ECO:0000256" key="3">
    <source>
        <dbReference type="ARBA" id="ARBA00023319"/>
    </source>
</evidence>
<protein>
    <recommendedName>
        <fullName evidence="5">Ig-like domain-containing protein</fullName>
    </recommendedName>
</protein>
<dbReference type="InterPro" id="IPR003599">
    <property type="entry name" value="Ig_sub"/>
</dbReference>
<keyword evidence="1" id="KW-0677">Repeat</keyword>
<dbReference type="InterPro" id="IPR007110">
    <property type="entry name" value="Ig-like_dom"/>
</dbReference>
<evidence type="ECO:0000313" key="7">
    <source>
        <dbReference type="Proteomes" id="UP001153714"/>
    </source>
</evidence>
<sequence length="185" mass="20861">MALINIIYLTVLACLLKDVNSQRTPTISHITQEQIRDIGGQVDLDCSVHYSSEYPVIWVKYDRLKTTESIPLSSNAALIIRDSRFSLRYDDATATYTLSIKDIQENDAGWYQCQVLISITNKITAEVELQVRRPPIISDNSTRSIVASEGESAQMECYSDGFPPPKITWRRENNAILPTGGSIYR</sequence>
<dbReference type="EMBL" id="OU893337">
    <property type="protein sequence ID" value="CAG9794550.1"/>
    <property type="molecule type" value="Genomic_DNA"/>
</dbReference>
<organism evidence="6 7">
    <name type="scientific">Diatraea saccharalis</name>
    <name type="common">sugarcane borer</name>
    <dbReference type="NCBI Taxonomy" id="40085"/>
    <lineage>
        <taxon>Eukaryota</taxon>
        <taxon>Metazoa</taxon>
        <taxon>Ecdysozoa</taxon>
        <taxon>Arthropoda</taxon>
        <taxon>Hexapoda</taxon>
        <taxon>Insecta</taxon>
        <taxon>Pterygota</taxon>
        <taxon>Neoptera</taxon>
        <taxon>Endopterygota</taxon>
        <taxon>Lepidoptera</taxon>
        <taxon>Glossata</taxon>
        <taxon>Ditrysia</taxon>
        <taxon>Pyraloidea</taxon>
        <taxon>Crambidae</taxon>
        <taxon>Crambinae</taxon>
        <taxon>Diatraea</taxon>
    </lineage>
</organism>
<gene>
    <name evidence="6" type="ORF">DIATSA_LOCUS11915</name>
</gene>
<dbReference type="AlphaFoldDB" id="A0A9N9RBW3"/>
<dbReference type="InterPro" id="IPR036179">
    <property type="entry name" value="Ig-like_dom_sf"/>
</dbReference>
<feature type="domain" description="Ig-like" evidence="5">
    <location>
        <begin position="134"/>
        <end position="185"/>
    </location>
</feature>
<name>A0A9N9RBW3_9NEOP</name>
<dbReference type="PROSITE" id="PS50835">
    <property type="entry name" value="IG_LIKE"/>
    <property type="match status" value="2"/>
</dbReference>
<feature type="domain" description="Ig-like" evidence="5">
    <location>
        <begin position="25"/>
        <end position="124"/>
    </location>
</feature>
<dbReference type="CDD" id="cd00096">
    <property type="entry name" value="Ig"/>
    <property type="match status" value="1"/>
</dbReference>
<dbReference type="GO" id="GO:0043005">
    <property type="term" value="C:neuron projection"/>
    <property type="evidence" value="ECO:0007669"/>
    <property type="project" value="TreeGrafter"/>
</dbReference>
<dbReference type="Gene3D" id="2.60.40.10">
    <property type="entry name" value="Immunoglobulins"/>
    <property type="match status" value="2"/>
</dbReference>
<evidence type="ECO:0000259" key="5">
    <source>
        <dbReference type="PROSITE" id="PS50835"/>
    </source>
</evidence>
<dbReference type="PANTHER" id="PTHR12231:SF220">
    <property type="entry name" value="LACHESIN"/>
    <property type="match status" value="1"/>
</dbReference>
<keyword evidence="2" id="KW-1015">Disulfide bond</keyword>
<accession>A0A9N9RBW3</accession>
<evidence type="ECO:0000313" key="6">
    <source>
        <dbReference type="EMBL" id="CAG9794550.1"/>
    </source>
</evidence>
<reference evidence="6" key="1">
    <citation type="submission" date="2021-12" db="EMBL/GenBank/DDBJ databases">
        <authorList>
            <person name="King R."/>
        </authorList>
    </citation>
    <scope>NUCLEOTIDE SEQUENCE</scope>
</reference>
<feature type="chain" id="PRO_5040369603" description="Ig-like domain-containing protein" evidence="4">
    <location>
        <begin position="22"/>
        <end position="185"/>
    </location>
</feature>
<dbReference type="OrthoDB" id="10010359at2759"/>
<reference evidence="6" key="2">
    <citation type="submission" date="2022-10" db="EMBL/GenBank/DDBJ databases">
        <authorList>
            <consortium name="ENA_rothamsted_submissions"/>
            <consortium name="culmorum"/>
            <person name="King R."/>
        </authorList>
    </citation>
    <scope>NUCLEOTIDE SEQUENCE</scope>
</reference>